<evidence type="ECO:0000256" key="6">
    <source>
        <dbReference type="ARBA" id="ARBA00023136"/>
    </source>
</evidence>
<feature type="transmembrane region" description="Helical" evidence="7">
    <location>
        <begin position="46"/>
        <end position="67"/>
    </location>
</feature>
<keyword evidence="6 7" id="KW-0472">Membrane</keyword>
<proteinExistence type="inferred from homology"/>
<evidence type="ECO:0000256" key="5">
    <source>
        <dbReference type="ARBA" id="ARBA00022989"/>
    </source>
</evidence>
<evidence type="ECO:0000256" key="7">
    <source>
        <dbReference type="RuleBase" id="RU362101"/>
    </source>
</evidence>
<feature type="transmembrane region" description="Helical" evidence="7">
    <location>
        <begin position="119"/>
        <end position="139"/>
    </location>
</feature>
<dbReference type="InterPro" id="IPR011541">
    <property type="entry name" value="Ni/Co_transpt_high_affinity"/>
</dbReference>
<evidence type="ECO:0000256" key="3">
    <source>
        <dbReference type="ARBA" id="ARBA00022596"/>
    </source>
</evidence>
<evidence type="ECO:0000313" key="9">
    <source>
        <dbReference type="Proteomes" id="UP000237222"/>
    </source>
</evidence>
<evidence type="ECO:0000256" key="4">
    <source>
        <dbReference type="ARBA" id="ARBA00022692"/>
    </source>
</evidence>
<organism evidence="8 9">
    <name type="scientific">Zhongshania marina</name>
    <dbReference type="NCBI Taxonomy" id="2304603"/>
    <lineage>
        <taxon>Bacteria</taxon>
        <taxon>Pseudomonadati</taxon>
        <taxon>Pseudomonadota</taxon>
        <taxon>Gammaproteobacteria</taxon>
        <taxon>Cellvibrionales</taxon>
        <taxon>Spongiibacteraceae</taxon>
        <taxon>Zhongshania</taxon>
    </lineage>
</organism>
<dbReference type="GO" id="GO:0005886">
    <property type="term" value="C:plasma membrane"/>
    <property type="evidence" value="ECO:0007669"/>
    <property type="project" value="UniProtKB-SubCell"/>
</dbReference>
<dbReference type="Pfam" id="PF03824">
    <property type="entry name" value="NicO"/>
    <property type="match status" value="1"/>
</dbReference>
<comment type="caution">
    <text evidence="8">The sequence shown here is derived from an EMBL/GenBank/DDBJ whole genome shotgun (WGS) entry which is preliminary data.</text>
</comment>
<keyword evidence="5 7" id="KW-1133">Transmembrane helix</keyword>
<keyword evidence="2 7" id="KW-0813">Transport</keyword>
<dbReference type="RefSeq" id="WP_103685164.1">
    <property type="nucleotide sequence ID" value="NZ_PQGG01000031.1"/>
</dbReference>
<dbReference type="InterPro" id="IPR052776">
    <property type="entry name" value="Chloro_ReproSupport/MetalTrans"/>
</dbReference>
<dbReference type="GO" id="GO:0015099">
    <property type="term" value="F:nickel cation transmembrane transporter activity"/>
    <property type="evidence" value="ECO:0007669"/>
    <property type="project" value="UniProtKB-UniRule"/>
</dbReference>
<dbReference type="AlphaFoldDB" id="A0A2S4HDW9"/>
<dbReference type="Proteomes" id="UP000237222">
    <property type="component" value="Unassembled WGS sequence"/>
</dbReference>
<dbReference type="PANTHER" id="PTHR33876">
    <property type="entry name" value="UNNAMED PRODUCT"/>
    <property type="match status" value="1"/>
</dbReference>
<evidence type="ECO:0000313" key="8">
    <source>
        <dbReference type="EMBL" id="POP52182.1"/>
    </source>
</evidence>
<dbReference type="OrthoDB" id="5333961at2"/>
<name>A0A2S4HDW9_9GAMM</name>
<evidence type="ECO:0000256" key="1">
    <source>
        <dbReference type="ARBA" id="ARBA00004127"/>
    </source>
</evidence>
<keyword evidence="3" id="KW-0533">Nickel</keyword>
<keyword evidence="4 7" id="KW-0812">Transmembrane</keyword>
<feature type="transmembrane region" description="Helical" evidence="7">
    <location>
        <begin position="151"/>
        <end position="170"/>
    </location>
</feature>
<dbReference type="GO" id="GO:0012505">
    <property type="term" value="C:endomembrane system"/>
    <property type="evidence" value="ECO:0007669"/>
    <property type="project" value="UniProtKB-SubCell"/>
</dbReference>
<gene>
    <name evidence="8" type="ORF">C0068_14360</name>
</gene>
<dbReference type="EMBL" id="PQGG01000031">
    <property type="protein sequence ID" value="POP52182.1"/>
    <property type="molecule type" value="Genomic_DNA"/>
</dbReference>
<comment type="subcellular location">
    <subcellularLocation>
        <location evidence="7">Cell membrane</location>
        <topology evidence="7">Multi-pass membrane protein</topology>
    </subcellularLocation>
    <subcellularLocation>
        <location evidence="1">Endomembrane system</location>
        <topology evidence="1">Multi-pass membrane protein</topology>
    </subcellularLocation>
</comment>
<reference evidence="8" key="1">
    <citation type="submission" date="2018-01" db="EMBL/GenBank/DDBJ databases">
        <authorList>
            <person name="Yu X.-D."/>
        </authorList>
    </citation>
    <scope>NUCLEOTIDE SEQUENCE</scope>
    <source>
        <strain evidence="8">ZX-21</strain>
    </source>
</reference>
<comment type="similarity">
    <text evidence="7">Belongs to the NiCoT transporter (TC 2.A.52) family.</text>
</comment>
<accession>A0A2S4HDW9</accession>
<sequence>MTDMLPLLSFLVLGFSAGVIHAFDADHIAAVSGIGGQDGGRHSFRFALHWGFGHGLAVIAVATMVLVAGTAIPTGFSAYAEAAVAWMLIAIGVMTFLHLWRQHQHNVHRSRPHSYNATLVGLVHGSAGSAPLLAVIPAAGMASPALGMLHVLLFNAGLIMAMAGVGALLRRGLYAAGRYHRALQLSLQSALAAFATGLGVFLLSAH</sequence>
<protein>
    <recommendedName>
        <fullName evidence="7">Nickel/cobalt efflux system</fullName>
    </recommendedName>
</protein>
<dbReference type="PANTHER" id="PTHR33876:SF4">
    <property type="entry name" value="CHLOROPLAST PROTEIN FOR GROWTH AND FERTILITY 2"/>
    <property type="match status" value="1"/>
</dbReference>
<evidence type="ECO:0000256" key="2">
    <source>
        <dbReference type="ARBA" id="ARBA00022448"/>
    </source>
</evidence>
<feature type="transmembrane region" description="Helical" evidence="7">
    <location>
        <begin position="182"/>
        <end position="203"/>
    </location>
</feature>
<feature type="transmembrane region" description="Helical" evidence="7">
    <location>
        <begin position="79"/>
        <end position="99"/>
    </location>
</feature>